<dbReference type="AlphaFoldDB" id="F8RT73"/>
<keyword evidence="12 17" id="KW-0830">Ubiquinone</keyword>
<geneLocation type="mitochondrion" evidence="20"/>
<keyword evidence="5 17" id="KW-0813">Transport</keyword>
<keyword evidence="10 17" id="KW-1133">Transmembrane helix</keyword>
<comment type="similarity">
    <text evidence="2 17">Belongs to the complex I subunit 4 family.</text>
</comment>
<organism evidence="20">
    <name type="scientific">Myotis formosus</name>
    <name type="common">Hodgson's bat</name>
    <name type="synonym">Copper-winged bat</name>
    <dbReference type="NCBI Taxonomy" id="225401"/>
    <lineage>
        <taxon>Eukaryota</taxon>
        <taxon>Metazoa</taxon>
        <taxon>Chordata</taxon>
        <taxon>Craniata</taxon>
        <taxon>Vertebrata</taxon>
        <taxon>Euteleostomi</taxon>
        <taxon>Mammalia</taxon>
        <taxon>Eutheria</taxon>
        <taxon>Laurasiatheria</taxon>
        <taxon>Chiroptera</taxon>
        <taxon>Yangochiroptera</taxon>
        <taxon>Vespertilionidae</taxon>
        <taxon>Myotis</taxon>
    </lineage>
</organism>
<evidence type="ECO:0000256" key="8">
    <source>
        <dbReference type="ARBA" id="ARBA00022967"/>
    </source>
</evidence>
<reference evidence="20" key="1">
    <citation type="journal article" date="2011" name="Mitochondrial DNA">
        <title>Complete mitochondrial genome of the Hodgson's bat Myotis formosus (Mammalia, Chiroptera, Vespertilionidae).</title>
        <authorList>
            <person name="Kim Y.M."/>
            <person name="Choi E.H."/>
            <person name="Kim S.K."/>
            <person name="Jang K.H."/>
            <person name="Ryu S.H."/>
            <person name="Hwang U.W."/>
        </authorList>
    </citation>
    <scope>NUCLEOTIDE SEQUENCE</scope>
</reference>
<evidence type="ECO:0000259" key="18">
    <source>
        <dbReference type="Pfam" id="PF00361"/>
    </source>
</evidence>
<dbReference type="InterPro" id="IPR001750">
    <property type="entry name" value="ND/Mrp_TM"/>
</dbReference>
<feature type="transmembrane region" description="Helical" evidence="17">
    <location>
        <begin position="116"/>
        <end position="137"/>
    </location>
</feature>
<feature type="transmembrane region" description="Helical" evidence="17">
    <location>
        <begin position="21"/>
        <end position="42"/>
    </location>
</feature>
<proteinExistence type="inferred from homology"/>
<dbReference type="RefSeq" id="YP_004734064.1">
    <property type="nucleotide sequence ID" value="NC_015828.1"/>
</dbReference>
<dbReference type="InterPro" id="IPR003918">
    <property type="entry name" value="NADH_UbQ_OxRdtase"/>
</dbReference>
<feature type="domain" description="NADH:ubiquinone oxidoreductase chain 4 N-terminal" evidence="19">
    <location>
        <begin position="1"/>
        <end position="109"/>
    </location>
</feature>
<evidence type="ECO:0000256" key="2">
    <source>
        <dbReference type="ARBA" id="ARBA00009025"/>
    </source>
</evidence>
<evidence type="ECO:0000256" key="13">
    <source>
        <dbReference type="ARBA" id="ARBA00023128"/>
    </source>
</evidence>
<dbReference type="GO" id="GO:0003954">
    <property type="term" value="F:NADH dehydrogenase activity"/>
    <property type="evidence" value="ECO:0007669"/>
    <property type="project" value="TreeGrafter"/>
</dbReference>
<keyword evidence="9 17" id="KW-0249">Electron transport</keyword>
<feature type="domain" description="NADH:quinone oxidoreductase/Mrp antiporter transmembrane" evidence="18">
    <location>
        <begin position="112"/>
        <end position="402"/>
    </location>
</feature>
<evidence type="ECO:0000313" key="20">
    <source>
        <dbReference type="EMBL" id="ADM52889.1"/>
    </source>
</evidence>
<evidence type="ECO:0000256" key="10">
    <source>
        <dbReference type="ARBA" id="ARBA00022989"/>
    </source>
</evidence>
<dbReference type="NCBIfam" id="TIGR01972">
    <property type="entry name" value="NDH_I_M"/>
    <property type="match status" value="1"/>
</dbReference>
<evidence type="ECO:0000256" key="14">
    <source>
        <dbReference type="ARBA" id="ARBA00023136"/>
    </source>
</evidence>
<dbReference type="GO" id="GO:0048039">
    <property type="term" value="F:ubiquinone binding"/>
    <property type="evidence" value="ECO:0007669"/>
    <property type="project" value="TreeGrafter"/>
</dbReference>
<feature type="transmembrane region" description="Helical" evidence="17">
    <location>
        <begin position="284"/>
        <end position="303"/>
    </location>
</feature>
<comment type="subcellular location">
    <subcellularLocation>
        <location evidence="1 17">Mitochondrion membrane</location>
        <topology evidence="1 17">Multi-pass membrane protein</topology>
    </subcellularLocation>
</comment>
<evidence type="ECO:0000259" key="19">
    <source>
        <dbReference type="Pfam" id="PF01059"/>
    </source>
</evidence>
<dbReference type="CTD" id="4538"/>
<accession>F8RT73</accession>
<feature type="transmembrane region" description="Helical" evidence="17">
    <location>
        <begin position="389"/>
        <end position="412"/>
    </location>
</feature>
<dbReference type="GO" id="GO:0008137">
    <property type="term" value="F:NADH dehydrogenase (ubiquinone) activity"/>
    <property type="evidence" value="ECO:0007669"/>
    <property type="project" value="UniProtKB-UniRule"/>
</dbReference>
<evidence type="ECO:0000256" key="6">
    <source>
        <dbReference type="ARBA" id="ARBA00022660"/>
    </source>
</evidence>
<dbReference type="GO" id="GO:0015990">
    <property type="term" value="P:electron transport coupled proton transport"/>
    <property type="evidence" value="ECO:0007669"/>
    <property type="project" value="TreeGrafter"/>
</dbReference>
<evidence type="ECO:0000256" key="17">
    <source>
        <dbReference type="RuleBase" id="RU003297"/>
    </source>
</evidence>
<dbReference type="GO" id="GO:0042773">
    <property type="term" value="P:ATP synthesis coupled electron transport"/>
    <property type="evidence" value="ECO:0007669"/>
    <property type="project" value="InterPro"/>
</dbReference>
<dbReference type="EC" id="7.1.1.2" evidence="3 17"/>
<feature type="transmembrane region" description="Helical" evidence="17">
    <location>
        <begin position="256"/>
        <end position="277"/>
    </location>
</feature>
<dbReference type="Pfam" id="PF01059">
    <property type="entry name" value="Oxidored_q5_N"/>
    <property type="match status" value="1"/>
</dbReference>
<protein>
    <recommendedName>
        <fullName evidence="4 17">NADH-ubiquinone oxidoreductase chain 4</fullName>
        <ecNumber evidence="3 17">7.1.1.2</ecNumber>
    </recommendedName>
</protein>
<dbReference type="PANTHER" id="PTHR43507:SF20">
    <property type="entry name" value="NADH-UBIQUINONE OXIDOREDUCTASE CHAIN 4"/>
    <property type="match status" value="1"/>
</dbReference>
<keyword evidence="14 17" id="KW-0472">Membrane</keyword>
<sequence length="459" mass="51862">MLKIIIPTIMLIPLTWLSKSNMLWINSTIYSLMISMTCLPLMNQSCDNSLNMSMLFFSDSLSTPLLMLTTWLLPLMIIASQHHMAKESPTRKKLYITMMILLQIFLIMTFSATELIMFYILFEATLVPTLIIITRWGGQTERLSAGIYFLFYTLAGSLPLLVALIYTQITLGSLNMLLAQYLTEPPTCIWSDSLLWLAFMLAFMVKMPLYGLHLWLPKAHVEAPIAGSMVLAAILLKLGGYGMLRITMMLSPTVNFMMYPFMMLSLWGMVMTSSICLRQTDLKSLIAYSSVSHMALVIMAILIQSPWSFMGATALMIAHGLTSSLLFCLANSNYERTHSRTMILTRGLQTILPLMAAWWLLASLTNLALPPSINLIGELFVTVSMFSWSNFSIILLGINIIITALYTLYMLITTQRGKYTYHIHNIKPSYTRENTLMSLHLTPLLLLMINPKIILGSVY</sequence>
<dbReference type="PANTHER" id="PTHR43507">
    <property type="entry name" value="NADH-UBIQUINONE OXIDOREDUCTASE CHAIN 4"/>
    <property type="match status" value="1"/>
</dbReference>
<feature type="transmembrane region" description="Helical" evidence="17">
    <location>
        <begin position="194"/>
        <end position="216"/>
    </location>
</feature>
<dbReference type="Pfam" id="PF00361">
    <property type="entry name" value="Proton_antipo_M"/>
    <property type="match status" value="1"/>
</dbReference>
<keyword evidence="8" id="KW-1278">Translocase</keyword>
<evidence type="ECO:0000256" key="9">
    <source>
        <dbReference type="ARBA" id="ARBA00022982"/>
    </source>
</evidence>
<dbReference type="InterPro" id="IPR010227">
    <property type="entry name" value="NADH_Q_OxRdtase_chainM/4"/>
</dbReference>
<evidence type="ECO:0000256" key="12">
    <source>
        <dbReference type="ARBA" id="ARBA00023075"/>
    </source>
</evidence>
<dbReference type="EMBL" id="HQ184048">
    <property type="protein sequence ID" value="ADM52889.1"/>
    <property type="molecule type" value="Genomic_DNA"/>
</dbReference>
<dbReference type="PRINTS" id="PR01437">
    <property type="entry name" value="NUOXDRDTASE4"/>
</dbReference>
<evidence type="ECO:0000256" key="4">
    <source>
        <dbReference type="ARBA" id="ARBA00021006"/>
    </source>
</evidence>
<keyword evidence="13 17" id="KW-0496">Mitochondrion</keyword>
<dbReference type="GO" id="GO:0031966">
    <property type="term" value="C:mitochondrial membrane"/>
    <property type="evidence" value="ECO:0007669"/>
    <property type="project" value="UniProtKB-SubCell"/>
</dbReference>
<feature type="transmembrane region" description="Helical" evidence="17">
    <location>
        <begin position="223"/>
        <end position="244"/>
    </location>
</feature>
<gene>
    <name evidence="20" type="primary">ND4</name>
</gene>
<evidence type="ECO:0000256" key="5">
    <source>
        <dbReference type="ARBA" id="ARBA00022448"/>
    </source>
</evidence>
<keyword evidence="6 17" id="KW-0679">Respiratory chain</keyword>
<feature type="transmembrane region" description="Helical" evidence="17">
    <location>
        <begin position="351"/>
        <end position="369"/>
    </location>
</feature>
<dbReference type="GeneID" id="10965323"/>
<keyword evidence="7 17" id="KW-0812">Transmembrane</keyword>
<dbReference type="InterPro" id="IPR000260">
    <property type="entry name" value="NADH4_N"/>
</dbReference>
<comment type="catalytic activity">
    <reaction evidence="16 17">
        <text>a ubiquinone + NADH + 5 H(+)(in) = a ubiquinol + NAD(+) + 4 H(+)(out)</text>
        <dbReference type="Rhea" id="RHEA:29091"/>
        <dbReference type="Rhea" id="RHEA-COMP:9565"/>
        <dbReference type="Rhea" id="RHEA-COMP:9566"/>
        <dbReference type="ChEBI" id="CHEBI:15378"/>
        <dbReference type="ChEBI" id="CHEBI:16389"/>
        <dbReference type="ChEBI" id="CHEBI:17976"/>
        <dbReference type="ChEBI" id="CHEBI:57540"/>
        <dbReference type="ChEBI" id="CHEBI:57945"/>
        <dbReference type="EC" id="7.1.1.2"/>
    </reaction>
</comment>
<feature type="transmembrane region" description="Helical" evidence="17">
    <location>
        <begin position="309"/>
        <end position="330"/>
    </location>
</feature>
<evidence type="ECO:0000256" key="1">
    <source>
        <dbReference type="ARBA" id="ARBA00004225"/>
    </source>
</evidence>
<comment type="function">
    <text evidence="15 17">Core subunit of the mitochondrial membrane respiratory chain NADH dehydrogenase (Complex I) which catalyzes electron transfer from NADH through the respiratory chain, using ubiquinone as an electron acceptor. Essential for the catalytic activity and assembly of complex I.</text>
</comment>
<evidence type="ECO:0000256" key="15">
    <source>
        <dbReference type="ARBA" id="ARBA00024313"/>
    </source>
</evidence>
<evidence type="ECO:0000256" key="16">
    <source>
        <dbReference type="ARBA" id="ARBA00049551"/>
    </source>
</evidence>
<evidence type="ECO:0000256" key="7">
    <source>
        <dbReference type="ARBA" id="ARBA00022692"/>
    </source>
</evidence>
<feature type="transmembrane region" description="Helical" evidence="17">
    <location>
        <begin position="149"/>
        <end position="174"/>
    </location>
</feature>
<name>F8RT73_MYOFO</name>
<keyword evidence="11 17" id="KW-0520">NAD</keyword>
<feature type="transmembrane region" description="Helical" evidence="17">
    <location>
        <begin position="94"/>
        <end position="110"/>
    </location>
</feature>
<evidence type="ECO:0000256" key="11">
    <source>
        <dbReference type="ARBA" id="ARBA00023027"/>
    </source>
</evidence>
<evidence type="ECO:0000256" key="3">
    <source>
        <dbReference type="ARBA" id="ARBA00012944"/>
    </source>
</evidence>